<dbReference type="SUPFAM" id="SSF54695">
    <property type="entry name" value="POZ domain"/>
    <property type="match status" value="1"/>
</dbReference>
<dbReference type="InterPro" id="IPR006571">
    <property type="entry name" value="TLDc_dom"/>
</dbReference>
<dbReference type="Proteomes" id="UP000265703">
    <property type="component" value="Unassembled WGS sequence"/>
</dbReference>
<gene>
    <name evidence="3" type="ORF">C1645_809430</name>
</gene>
<dbReference type="EMBL" id="QKYT01000612">
    <property type="protein sequence ID" value="RIA82963.1"/>
    <property type="molecule type" value="Genomic_DNA"/>
</dbReference>
<feature type="domain" description="TLDc" evidence="2">
    <location>
        <begin position="56"/>
        <end position="223"/>
    </location>
</feature>
<evidence type="ECO:0000259" key="1">
    <source>
        <dbReference type="PROSITE" id="PS50097"/>
    </source>
</evidence>
<evidence type="ECO:0008006" key="5">
    <source>
        <dbReference type="Google" id="ProtNLM"/>
    </source>
</evidence>
<evidence type="ECO:0000313" key="3">
    <source>
        <dbReference type="EMBL" id="RIA82963.1"/>
    </source>
</evidence>
<accession>A0A397S9E6</accession>
<dbReference type="InterPro" id="IPR000210">
    <property type="entry name" value="BTB/POZ_dom"/>
</dbReference>
<dbReference type="InterPro" id="IPR011333">
    <property type="entry name" value="SKP1/BTB/POZ_sf"/>
</dbReference>
<dbReference type="Gene3D" id="3.30.710.10">
    <property type="entry name" value="Potassium Channel Kv1.1, Chain A"/>
    <property type="match status" value="1"/>
</dbReference>
<dbReference type="AlphaFoldDB" id="A0A397S9E6"/>
<evidence type="ECO:0000259" key="2">
    <source>
        <dbReference type="PROSITE" id="PS51886"/>
    </source>
</evidence>
<name>A0A397S9E6_9GLOM</name>
<reference evidence="3 4" key="1">
    <citation type="submission" date="2018-06" db="EMBL/GenBank/DDBJ databases">
        <title>Comparative genomics reveals the genomic features of Rhizophagus irregularis, R. cerebriforme, R. diaphanum and Gigaspora rosea, and their symbiotic lifestyle signature.</title>
        <authorList>
            <person name="Morin E."/>
            <person name="San Clemente H."/>
            <person name="Chen E.C.H."/>
            <person name="De La Providencia I."/>
            <person name="Hainaut M."/>
            <person name="Kuo A."/>
            <person name="Kohler A."/>
            <person name="Murat C."/>
            <person name="Tang N."/>
            <person name="Roy S."/>
            <person name="Loubradou J."/>
            <person name="Henrissat B."/>
            <person name="Grigoriev I.V."/>
            <person name="Corradi N."/>
            <person name="Roux C."/>
            <person name="Martin F.M."/>
        </authorList>
    </citation>
    <scope>NUCLEOTIDE SEQUENCE [LARGE SCALE GENOMIC DNA]</scope>
    <source>
        <strain evidence="3 4">DAOM 227022</strain>
    </source>
</reference>
<organism evidence="3 4">
    <name type="scientific">Glomus cerebriforme</name>
    <dbReference type="NCBI Taxonomy" id="658196"/>
    <lineage>
        <taxon>Eukaryota</taxon>
        <taxon>Fungi</taxon>
        <taxon>Fungi incertae sedis</taxon>
        <taxon>Mucoromycota</taxon>
        <taxon>Glomeromycotina</taxon>
        <taxon>Glomeromycetes</taxon>
        <taxon>Glomerales</taxon>
        <taxon>Glomeraceae</taxon>
        <taxon>Glomus</taxon>
    </lineage>
</organism>
<protein>
    <recommendedName>
        <fullName evidence="5">TLDc domain-containing protein</fullName>
    </recommendedName>
</protein>
<proteinExistence type="predicted"/>
<comment type="caution">
    <text evidence="3">The sequence shown here is derived from an EMBL/GenBank/DDBJ whole genome shotgun (WGS) entry which is preliminary data.</text>
</comment>
<dbReference type="OrthoDB" id="2439862at2759"/>
<keyword evidence="4" id="KW-1185">Reference proteome</keyword>
<evidence type="ECO:0000313" key="4">
    <source>
        <dbReference type="Proteomes" id="UP000265703"/>
    </source>
</evidence>
<sequence length="225" mass="26610">MDDKLLSKLSQNLLEILDDDEYYDITIEVGNDPYVKVFRAHMVILNYRSPYLRRILIITFQHAELISKWIDKLEIKDKLTTSYEFKLLYRYDSQYNLEFKFDKIREICKNQSHTVVIIKVQGNNEILGGYNPIKWKFDGYYGITKDSFIFSFSHDSIENYILSRVKDKNRAIYSDIYQLRFGASDLTLTIDSISSCDKYAYEKQIRKSNYGSSVKELEVFQIVQG</sequence>
<dbReference type="Pfam" id="PF07534">
    <property type="entry name" value="TLD"/>
    <property type="match status" value="1"/>
</dbReference>
<dbReference type="PROSITE" id="PS50097">
    <property type="entry name" value="BTB"/>
    <property type="match status" value="1"/>
</dbReference>
<feature type="domain" description="BTB" evidence="1">
    <location>
        <begin position="23"/>
        <end position="99"/>
    </location>
</feature>
<dbReference type="PROSITE" id="PS51886">
    <property type="entry name" value="TLDC"/>
    <property type="match status" value="1"/>
</dbReference>
<dbReference type="STRING" id="658196.A0A397S9E6"/>